<dbReference type="InterPro" id="IPR016197">
    <property type="entry name" value="Chromo-like_dom_sf"/>
</dbReference>
<feature type="compositionally biased region" description="Basic and acidic residues" evidence="4">
    <location>
        <begin position="639"/>
        <end position="653"/>
    </location>
</feature>
<evidence type="ECO:0000256" key="4">
    <source>
        <dbReference type="SAM" id="MobiDB-lite"/>
    </source>
</evidence>
<feature type="compositionally biased region" description="Low complexity" evidence="4">
    <location>
        <begin position="960"/>
        <end position="972"/>
    </location>
</feature>
<dbReference type="PANTHER" id="PTHR22812">
    <property type="entry name" value="CHROMOBOX PROTEIN"/>
    <property type="match status" value="1"/>
</dbReference>
<organism evidence="6 7">
    <name type="scientific">Linnemannia exigua</name>
    <dbReference type="NCBI Taxonomy" id="604196"/>
    <lineage>
        <taxon>Eukaryota</taxon>
        <taxon>Fungi</taxon>
        <taxon>Fungi incertae sedis</taxon>
        <taxon>Mucoromycota</taxon>
        <taxon>Mortierellomycotina</taxon>
        <taxon>Mortierellomycetes</taxon>
        <taxon>Mortierellales</taxon>
        <taxon>Mortierellaceae</taxon>
        <taxon>Linnemannia</taxon>
    </lineage>
</organism>
<reference evidence="6" key="1">
    <citation type="journal article" date="2020" name="Fungal Divers.">
        <title>Resolving the Mortierellaceae phylogeny through synthesis of multi-gene phylogenetics and phylogenomics.</title>
        <authorList>
            <person name="Vandepol N."/>
            <person name="Liber J."/>
            <person name="Desiro A."/>
            <person name="Na H."/>
            <person name="Kennedy M."/>
            <person name="Barry K."/>
            <person name="Grigoriev I.V."/>
            <person name="Miller A.N."/>
            <person name="O'Donnell K."/>
            <person name="Stajich J.E."/>
            <person name="Bonito G."/>
        </authorList>
    </citation>
    <scope>NUCLEOTIDE SEQUENCE</scope>
    <source>
        <strain evidence="6">NRRL 28262</strain>
    </source>
</reference>
<evidence type="ECO:0000313" key="7">
    <source>
        <dbReference type="Proteomes" id="UP001194580"/>
    </source>
</evidence>
<dbReference type="InterPro" id="IPR000953">
    <property type="entry name" value="Chromo/chromo_shadow_dom"/>
</dbReference>
<feature type="coiled-coil region" evidence="3">
    <location>
        <begin position="569"/>
        <end position="596"/>
    </location>
</feature>
<dbReference type="GO" id="GO:0005634">
    <property type="term" value="C:nucleus"/>
    <property type="evidence" value="ECO:0007669"/>
    <property type="project" value="UniProtKB-SubCell"/>
</dbReference>
<feature type="region of interest" description="Disordered" evidence="4">
    <location>
        <begin position="815"/>
        <end position="1062"/>
    </location>
</feature>
<evidence type="ECO:0000256" key="3">
    <source>
        <dbReference type="SAM" id="Coils"/>
    </source>
</evidence>
<gene>
    <name evidence="6" type="ORF">BGZ95_010445</name>
</gene>
<keyword evidence="7" id="KW-1185">Reference proteome</keyword>
<feature type="region of interest" description="Disordered" evidence="4">
    <location>
        <begin position="411"/>
        <end position="439"/>
    </location>
</feature>
<evidence type="ECO:0000256" key="1">
    <source>
        <dbReference type="ARBA" id="ARBA00004123"/>
    </source>
</evidence>
<feature type="region of interest" description="Disordered" evidence="4">
    <location>
        <begin position="633"/>
        <end position="653"/>
    </location>
</feature>
<dbReference type="SUPFAM" id="SSF54160">
    <property type="entry name" value="Chromo domain-like"/>
    <property type="match status" value="1"/>
</dbReference>
<feature type="region of interest" description="Disordered" evidence="4">
    <location>
        <begin position="746"/>
        <end position="799"/>
    </location>
</feature>
<evidence type="ECO:0000313" key="6">
    <source>
        <dbReference type="EMBL" id="KAG0281792.1"/>
    </source>
</evidence>
<feature type="region of interest" description="Disordered" evidence="4">
    <location>
        <begin position="499"/>
        <end position="523"/>
    </location>
</feature>
<feature type="region of interest" description="Disordered" evidence="4">
    <location>
        <begin position="64"/>
        <end position="254"/>
    </location>
</feature>
<feature type="coiled-coil region" evidence="3">
    <location>
        <begin position="661"/>
        <end position="691"/>
    </location>
</feature>
<comment type="subcellular location">
    <subcellularLocation>
        <location evidence="1">Nucleus</location>
    </subcellularLocation>
</comment>
<dbReference type="PROSITE" id="PS50013">
    <property type="entry name" value="CHROMO_2"/>
    <property type="match status" value="1"/>
</dbReference>
<feature type="compositionally biased region" description="Polar residues" evidence="4">
    <location>
        <begin position="877"/>
        <end position="888"/>
    </location>
</feature>
<dbReference type="Gene3D" id="2.40.50.40">
    <property type="match status" value="1"/>
</dbReference>
<feature type="domain" description="Chromo" evidence="5">
    <location>
        <begin position="10"/>
        <end position="74"/>
    </location>
</feature>
<evidence type="ECO:0000256" key="2">
    <source>
        <dbReference type="ARBA" id="ARBA00023242"/>
    </source>
</evidence>
<keyword evidence="3" id="KW-0175">Coiled coil</keyword>
<comment type="caution">
    <text evidence="6">The sequence shown here is derived from an EMBL/GenBank/DDBJ whole genome shotgun (WGS) entry which is preliminary data.</text>
</comment>
<protein>
    <recommendedName>
        <fullName evidence="5">Chromo domain-containing protein</fullName>
    </recommendedName>
</protein>
<dbReference type="Proteomes" id="UP001194580">
    <property type="component" value="Unassembled WGS sequence"/>
</dbReference>
<dbReference type="SMART" id="SM00298">
    <property type="entry name" value="CHROMO"/>
    <property type="match status" value="1"/>
</dbReference>
<dbReference type="InterPro" id="IPR051219">
    <property type="entry name" value="Heterochromatin_chromo-domain"/>
</dbReference>
<feature type="compositionally biased region" description="Low complexity" evidence="4">
    <location>
        <begin position="1001"/>
        <end position="1041"/>
    </location>
</feature>
<dbReference type="InterPro" id="IPR023780">
    <property type="entry name" value="Chromo_domain"/>
</dbReference>
<feature type="compositionally biased region" description="Pro residues" evidence="4">
    <location>
        <begin position="850"/>
        <end position="863"/>
    </location>
</feature>
<feature type="compositionally biased region" description="Polar residues" evidence="4">
    <location>
        <begin position="413"/>
        <end position="439"/>
    </location>
</feature>
<sequence>MAEATTQDVGLVERILEKRVDMDTGAVEYLIRWQGTDGQGNEYEDTWEPEENILGVELIEEFEQSRPTMRVHPRLPSSTKPNGTMPPKGESNKHHPSVRYPHPPLPLPAGANRHQRTQGRDHYPEPHLAQSYPPQWQHDGSLRRSGPQHGSYGAPPGYYPPRHASQYPPMHRQPPFPGQFPMQHQPMYLPYGNPGDEGLLSKRSRAAADFINPSKRKASASVVEDSESKDMSGVESTADAEPAGQHEADKRLKAGHVLRSYSQPSSYISRRRATGINGKSPTTIRLLQLDHDREKSYFISVTEKSELIKDAAIRSDVLQFLKDPRNPGLDPESALLASETWLIELKEQQGAPGSLFLALDIPGATIKALFIPESLLEYQRKQHPGKGLFLNDRSIVSAIIAGDLRGSGLSPAVNGNSGSPTVAPSQQPRLPGSATDQLETNGDISMDVDEPAASIPMINCGWRDCNESRATVQEISLHVHQEHLQSLNSGPGVVTHSKTMHNGPGTSQATGTHEADANQASANVPRDEQVIQLQSSYSSLKNDISRMKGDITRSDQQAQDLGTLYLAAIEASEENIKRLEAQLEWEMKKWDQYREETRRMLSLGGHMDMASVHDQHSTAAAHNDGATSTLAEQADGLDSESRLHGDQGFDKPMEAQAGNSIQMIQKLLVTAREKQSRLEKQNQELVSKRRALEYSCPAGIARSHHDTADALRNRAKGVEQCRMTIDQEQEHSRKVVEQLQAKIDELRQGTSSSPQTRPSPSATDAQPSELVQESETNGDTNGDHIMADADPNSPPAVTPASTLLSQVMASEGLSPMSVEAELEPKPEPETSTDADLTLEAMPMVPVSLDAPPPPSSSPPPPPTAEHVLESTVPPSLDSISAEPSTALSTERHSENSDVPSIPQQEPVSTAGDEVDPDISVEPSASMGATIESDAPAADSVAPIAVDDEVTTTIQAIENGPSTSNANSPTASALPGKAEDWSETLPSEELSSPLKAPVAESIIPNNNNDDTPVTTTAPAITISNVNSNDNNDNNDNNHGASDSNDHSDNYVLSHLDDLLTKDS</sequence>
<feature type="compositionally biased region" description="Polar residues" evidence="4">
    <location>
        <begin position="896"/>
        <end position="907"/>
    </location>
</feature>
<evidence type="ECO:0000259" key="5">
    <source>
        <dbReference type="PROSITE" id="PS50013"/>
    </source>
</evidence>
<dbReference type="EMBL" id="JAAAIL010000007">
    <property type="protein sequence ID" value="KAG0281792.1"/>
    <property type="molecule type" value="Genomic_DNA"/>
</dbReference>
<name>A0AAD4DM76_9FUNG</name>
<feature type="compositionally biased region" description="Basic and acidic residues" evidence="4">
    <location>
        <begin position="1042"/>
        <end position="1062"/>
    </location>
</feature>
<feature type="compositionally biased region" description="Polar residues" evidence="4">
    <location>
        <begin position="764"/>
        <end position="780"/>
    </location>
</feature>
<dbReference type="AlphaFoldDB" id="A0AAD4DM76"/>
<accession>A0AAD4DM76</accession>
<proteinExistence type="predicted"/>
<dbReference type="Pfam" id="PF00385">
    <property type="entry name" value="Chromo"/>
    <property type="match status" value="1"/>
</dbReference>
<keyword evidence="2" id="KW-0539">Nucleus</keyword>
<feature type="compositionally biased region" description="Low complexity" evidence="4">
    <location>
        <begin position="750"/>
        <end position="763"/>
    </location>
</feature>
<feature type="compositionally biased region" description="Low complexity" evidence="4">
    <location>
        <begin position="982"/>
        <end position="993"/>
    </location>
</feature>